<dbReference type="UniPathway" id="UPA00241">
    <property type="reaction ID" value="UER00355"/>
</dbReference>
<keyword evidence="7 9" id="KW-0173">Coenzyme A biosynthesis</keyword>
<dbReference type="Proteomes" id="UP000316925">
    <property type="component" value="Unassembled WGS sequence"/>
</dbReference>
<comment type="function">
    <text evidence="9">Reversibly transfers an adenylyl group from ATP to 4'-phosphopantetheine, yielding dephospho-CoA (dPCoA) and pyrophosphate.</text>
</comment>
<dbReference type="GO" id="GO:0015937">
    <property type="term" value="P:coenzyme A biosynthetic process"/>
    <property type="evidence" value="ECO:0007669"/>
    <property type="project" value="UniProtKB-UniRule"/>
</dbReference>
<keyword evidence="4 9" id="KW-0547">Nucleotide-binding</keyword>
<dbReference type="PANTHER" id="PTHR21342">
    <property type="entry name" value="PHOSPHOPANTETHEINE ADENYLYLTRANSFERASE"/>
    <property type="match status" value="1"/>
</dbReference>
<comment type="similarity">
    <text evidence="9">Belongs to the bacterial CoaD family.</text>
</comment>
<dbReference type="EMBL" id="SOIJ01000125">
    <property type="protein sequence ID" value="TET93293.1"/>
    <property type="molecule type" value="Genomic_DNA"/>
</dbReference>
<evidence type="ECO:0000256" key="5">
    <source>
        <dbReference type="ARBA" id="ARBA00022840"/>
    </source>
</evidence>
<evidence type="ECO:0000256" key="6">
    <source>
        <dbReference type="ARBA" id="ARBA00022842"/>
    </source>
</evidence>
<evidence type="ECO:0000256" key="4">
    <source>
        <dbReference type="ARBA" id="ARBA00022741"/>
    </source>
</evidence>
<keyword evidence="3 9" id="KW-0548">Nucleotidyltransferase</keyword>
<evidence type="ECO:0000256" key="1">
    <source>
        <dbReference type="ARBA" id="ARBA00022490"/>
    </source>
</evidence>
<feature type="domain" description="Cytidyltransferase-like" evidence="10">
    <location>
        <begin position="12"/>
        <end position="140"/>
    </location>
</feature>
<evidence type="ECO:0000313" key="11">
    <source>
        <dbReference type="EMBL" id="TET93293.1"/>
    </source>
</evidence>
<feature type="binding site" evidence="9">
    <location>
        <begin position="130"/>
        <end position="136"/>
    </location>
    <ligand>
        <name>ATP</name>
        <dbReference type="ChEBI" id="CHEBI:30616"/>
    </ligand>
</feature>
<dbReference type="InterPro" id="IPR014729">
    <property type="entry name" value="Rossmann-like_a/b/a_fold"/>
</dbReference>
<dbReference type="GO" id="GO:0005737">
    <property type="term" value="C:cytoplasm"/>
    <property type="evidence" value="ECO:0007669"/>
    <property type="project" value="UniProtKB-SubCell"/>
</dbReference>
<dbReference type="EC" id="2.7.7.3" evidence="9"/>
<name>A0A523YP34_UNCAE</name>
<dbReference type="SUPFAM" id="SSF52374">
    <property type="entry name" value="Nucleotidylyl transferase"/>
    <property type="match status" value="1"/>
</dbReference>
<dbReference type="CDD" id="cd02163">
    <property type="entry name" value="PPAT"/>
    <property type="match status" value="1"/>
</dbReference>
<reference evidence="11 12" key="1">
    <citation type="submission" date="2019-03" db="EMBL/GenBank/DDBJ databases">
        <title>Metabolic potential of uncultured bacteria and archaea associated with petroleum seepage in deep-sea sediments.</title>
        <authorList>
            <person name="Dong X."/>
            <person name="Hubert C."/>
        </authorList>
    </citation>
    <scope>NUCLEOTIDE SEQUENCE [LARGE SCALE GENOMIC DNA]</scope>
    <source>
        <strain evidence="11">E29_bin28</strain>
    </source>
</reference>
<comment type="caution">
    <text evidence="11">The sequence shown here is derived from an EMBL/GenBank/DDBJ whole genome shotgun (WGS) entry which is preliminary data.</text>
</comment>
<feature type="binding site" evidence="9">
    <location>
        <position position="24"/>
    </location>
    <ligand>
        <name>ATP</name>
        <dbReference type="ChEBI" id="CHEBI:30616"/>
    </ligand>
</feature>
<evidence type="ECO:0000256" key="7">
    <source>
        <dbReference type="ARBA" id="ARBA00022993"/>
    </source>
</evidence>
<dbReference type="NCBIfam" id="TIGR00125">
    <property type="entry name" value="cyt_tran_rel"/>
    <property type="match status" value="1"/>
</dbReference>
<evidence type="ECO:0000256" key="2">
    <source>
        <dbReference type="ARBA" id="ARBA00022679"/>
    </source>
</evidence>
<proteinExistence type="inferred from homology"/>
<keyword evidence="5 9" id="KW-0067">ATP-binding</keyword>
<keyword evidence="6 9" id="KW-0460">Magnesium</keyword>
<comment type="cofactor">
    <cofactor evidence="9">
        <name>Mg(2+)</name>
        <dbReference type="ChEBI" id="CHEBI:18420"/>
    </cofactor>
</comment>
<keyword evidence="1 9" id="KW-0963">Cytoplasm</keyword>
<dbReference type="PANTHER" id="PTHR21342:SF1">
    <property type="entry name" value="PHOSPHOPANTETHEINE ADENYLYLTRANSFERASE"/>
    <property type="match status" value="1"/>
</dbReference>
<evidence type="ECO:0000313" key="12">
    <source>
        <dbReference type="Proteomes" id="UP000316925"/>
    </source>
</evidence>
<feature type="binding site" evidence="9">
    <location>
        <begin position="95"/>
        <end position="97"/>
    </location>
    <ligand>
        <name>ATP</name>
        <dbReference type="ChEBI" id="CHEBI:30616"/>
    </ligand>
</feature>
<keyword evidence="2 9" id="KW-0808">Transferase</keyword>
<evidence type="ECO:0000259" key="10">
    <source>
        <dbReference type="Pfam" id="PF01467"/>
    </source>
</evidence>
<dbReference type="AlphaFoldDB" id="A0A523YP34"/>
<evidence type="ECO:0000256" key="3">
    <source>
        <dbReference type="ARBA" id="ARBA00022695"/>
    </source>
</evidence>
<gene>
    <name evidence="9 11" type="primary">coaD</name>
    <name evidence="11" type="ORF">E3J33_02170</name>
</gene>
<feature type="binding site" evidence="9">
    <location>
        <position position="94"/>
    </location>
    <ligand>
        <name>substrate</name>
    </ligand>
</feature>
<comment type="catalytic activity">
    <reaction evidence="8 9">
        <text>(R)-4'-phosphopantetheine + ATP + H(+) = 3'-dephospho-CoA + diphosphate</text>
        <dbReference type="Rhea" id="RHEA:19801"/>
        <dbReference type="ChEBI" id="CHEBI:15378"/>
        <dbReference type="ChEBI" id="CHEBI:30616"/>
        <dbReference type="ChEBI" id="CHEBI:33019"/>
        <dbReference type="ChEBI" id="CHEBI:57328"/>
        <dbReference type="ChEBI" id="CHEBI:61723"/>
        <dbReference type="EC" id="2.7.7.3"/>
    </reaction>
</comment>
<comment type="subunit">
    <text evidence="9">Homohexamer.</text>
</comment>
<dbReference type="Gene3D" id="3.40.50.620">
    <property type="entry name" value="HUPs"/>
    <property type="match status" value="1"/>
</dbReference>
<dbReference type="NCBIfam" id="TIGR01510">
    <property type="entry name" value="coaD_prev_kdtB"/>
    <property type="match status" value="1"/>
</dbReference>
<feature type="binding site" evidence="9">
    <location>
        <position position="48"/>
    </location>
    <ligand>
        <name>substrate</name>
    </ligand>
</feature>
<dbReference type="GO" id="GO:0004595">
    <property type="term" value="F:pantetheine-phosphate adenylyltransferase activity"/>
    <property type="evidence" value="ECO:0007669"/>
    <property type="project" value="UniProtKB-UniRule"/>
</dbReference>
<evidence type="ECO:0000256" key="9">
    <source>
        <dbReference type="HAMAP-Rule" id="MF_00151"/>
    </source>
</evidence>
<accession>A0A523YP34</accession>
<comment type="subcellular location">
    <subcellularLocation>
        <location evidence="9">Cytoplasm</location>
    </subcellularLocation>
</comment>
<dbReference type="GO" id="GO:0005524">
    <property type="term" value="F:ATP binding"/>
    <property type="evidence" value="ECO:0007669"/>
    <property type="project" value="UniProtKB-KW"/>
</dbReference>
<comment type="pathway">
    <text evidence="9">Cofactor biosynthesis; coenzyme A biosynthesis; CoA from (R)-pantothenate: step 4/5.</text>
</comment>
<dbReference type="PRINTS" id="PR01020">
    <property type="entry name" value="LPSBIOSNTHSS"/>
</dbReference>
<sequence length="166" mass="19038">MDQSSTKSRIAIYPGSFDPITNGHLDILKRSKYLFDKIIIAVNDNPSKEFLFTAKERVKLIRKVLKDCPGIEVESFQGLLVHYAEKKGAGFIIRGLRALSDFEYEFQMDLMNRKLNSKIETVYLMTNQRYSYLSSSIIKEITKLGGGTQDLIPDLVREKLLEKLKV</sequence>
<dbReference type="InterPro" id="IPR001980">
    <property type="entry name" value="PPAT"/>
</dbReference>
<dbReference type="Pfam" id="PF01467">
    <property type="entry name" value="CTP_transf_like"/>
    <property type="match status" value="1"/>
</dbReference>
<protein>
    <recommendedName>
        <fullName evidence="9">Phosphopantetheine adenylyltransferase</fullName>
        <ecNumber evidence="9">2.7.7.3</ecNumber>
    </recommendedName>
    <alternativeName>
        <fullName evidence="9">Dephospho-CoA pyrophosphorylase</fullName>
    </alternativeName>
    <alternativeName>
        <fullName evidence="9">Pantetheine-phosphate adenylyltransferase</fullName>
        <shortName evidence="9">PPAT</shortName>
    </alternativeName>
</protein>
<feature type="binding site" evidence="9">
    <location>
        <position position="105"/>
    </location>
    <ligand>
        <name>ATP</name>
        <dbReference type="ChEBI" id="CHEBI:30616"/>
    </ligand>
</feature>
<dbReference type="InterPro" id="IPR004821">
    <property type="entry name" value="Cyt_trans-like"/>
</dbReference>
<evidence type="ECO:0000256" key="8">
    <source>
        <dbReference type="ARBA" id="ARBA00029346"/>
    </source>
</evidence>
<organism evidence="11 12">
    <name type="scientific">Aerophobetes bacterium</name>
    <dbReference type="NCBI Taxonomy" id="2030807"/>
    <lineage>
        <taxon>Bacteria</taxon>
        <taxon>Candidatus Aerophobota</taxon>
    </lineage>
</organism>
<feature type="binding site" evidence="9">
    <location>
        <begin position="16"/>
        <end position="17"/>
    </location>
    <ligand>
        <name>ATP</name>
        <dbReference type="ChEBI" id="CHEBI:30616"/>
    </ligand>
</feature>
<feature type="binding site" evidence="9">
    <location>
        <position position="80"/>
    </location>
    <ligand>
        <name>substrate</name>
    </ligand>
</feature>
<dbReference type="HAMAP" id="MF_00151">
    <property type="entry name" value="PPAT_bact"/>
    <property type="match status" value="1"/>
</dbReference>
<feature type="site" description="Transition state stabilizer" evidence="9">
    <location>
        <position position="24"/>
    </location>
</feature>
<feature type="binding site" evidence="9">
    <location>
        <position position="16"/>
    </location>
    <ligand>
        <name>substrate</name>
    </ligand>
</feature>